<proteinExistence type="predicted"/>
<sequence length="94" mass="10580">MAIFGSWLHWLPHIGNAGPSRLLGCRIFSQNFLSNRKIRAVSRWRMLLARETCLRLCGLENKEVPEDGHCLEKRCGSHRLVGGAVRSGQNMAAH</sequence>
<dbReference type="Proteomes" id="UP001281614">
    <property type="component" value="Unassembled WGS sequence"/>
</dbReference>
<dbReference type="AlphaFoldDB" id="A0AAD9YSE9"/>
<gene>
    <name evidence="1" type="ORF">CKAH01_03157</name>
</gene>
<evidence type="ECO:0000313" key="2">
    <source>
        <dbReference type="Proteomes" id="UP001281614"/>
    </source>
</evidence>
<name>A0AAD9YSE9_COLKA</name>
<protein>
    <submittedName>
        <fullName evidence="1">Uncharacterized protein</fullName>
    </submittedName>
</protein>
<reference evidence="1" key="1">
    <citation type="submission" date="2023-02" db="EMBL/GenBank/DDBJ databases">
        <title>Colletotrichum kahawae CIFC_Que2 genome sequencing and assembly.</title>
        <authorList>
            <person name="Baroncelli R."/>
        </authorList>
    </citation>
    <scope>NUCLEOTIDE SEQUENCE</scope>
    <source>
        <strain evidence="1">CIFC_Que2</strain>
    </source>
</reference>
<organism evidence="1 2">
    <name type="scientific">Colletotrichum kahawae</name>
    <name type="common">Coffee berry disease fungus</name>
    <dbReference type="NCBI Taxonomy" id="34407"/>
    <lineage>
        <taxon>Eukaryota</taxon>
        <taxon>Fungi</taxon>
        <taxon>Dikarya</taxon>
        <taxon>Ascomycota</taxon>
        <taxon>Pezizomycotina</taxon>
        <taxon>Sordariomycetes</taxon>
        <taxon>Hypocreomycetidae</taxon>
        <taxon>Glomerellales</taxon>
        <taxon>Glomerellaceae</taxon>
        <taxon>Colletotrichum</taxon>
        <taxon>Colletotrichum gloeosporioides species complex</taxon>
    </lineage>
</organism>
<comment type="caution">
    <text evidence="1">The sequence shown here is derived from an EMBL/GenBank/DDBJ whole genome shotgun (WGS) entry which is preliminary data.</text>
</comment>
<keyword evidence="2" id="KW-1185">Reference proteome</keyword>
<accession>A0AAD9YSE9</accession>
<evidence type="ECO:0000313" key="1">
    <source>
        <dbReference type="EMBL" id="KAK2778201.1"/>
    </source>
</evidence>
<dbReference type="EMBL" id="VYYT01000013">
    <property type="protein sequence ID" value="KAK2778201.1"/>
    <property type="molecule type" value="Genomic_DNA"/>
</dbReference>